<dbReference type="EMBL" id="BK015694">
    <property type="protein sequence ID" value="DAE20447.1"/>
    <property type="molecule type" value="Genomic_DNA"/>
</dbReference>
<feature type="compositionally biased region" description="Acidic residues" evidence="1">
    <location>
        <begin position="99"/>
        <end position="146"/>
    </location>
</feature>
<feature type="region of interest" description="Disordered" evidence="1">
    <location>
        <begin position="94"/>
        <end position="183"/>
    </location>
</feature>
<reference evidence="2" key="1">
    <citation type="journal article" date="2021" name="Proc. Natl. Acad. Sci. U.S.A.">
        <title>A Catalog of Tens of Thousands of Viruses from Human Metagenomes Reveals Hidden Associations with Chronic Diseases.</title>
        <authorList>
            <person name="Tisza M.J."/>
            <person name="Buck C.B."/>
        </authorList>
    </citation>
    <scope>NUCLEOTIDE SEQUENCE</scope>
    <source>
        <strain evidence="2">CttOT32</strain>
    </source>
</reference>
<feature type="compositionally biased region" description="Low complexity" evidence="1">
    <location>
        <begin position="157"/>
        <end position="172"/>
    </location>
</feature>
<proteinExistence type="predicted"/>
<name>A0A8S5QME4_9CAUD</name>
<feature type="compositionally biased region" description="Basic and acidic residues" evidence="1">
    <location>
        <begin position="147"/>
        <end position="156"/>
    </location>
</feature>
<evidence type="ECO:0000313" key="2">
    <source>
        <dbReference type="EMBL" id="DAE20447.1"/>
    </source>
</evidence>
<evidence type="ECO:0000256" key="1">
    <source>
        <dbReference type="SAM" id="MobiDB-lite"/>
    </source>
</evidence>
<sequence length="183" mass="20267">MEKITDIGQIVSLCQTMTNLKLDIVCGADRLFAQRWYEERYLTGQHTRYVMKPGLFINSIEDGRVYRAFNTSDEKAVYFMEANENYRDYFIDLQAEPEAPVEGEPEAPVEGEPEAEPEAEAEAEPEAEPEAEAPVDGEPELTEDEIAAAKRSEAAKKAAATRAANKAAAAEAEAAEGLKEFEE</sequence>
<protein>
    <submittedName>
        <fullName evidence="2">Uncharacterized protein</fullName>
    </submittedName>
</protein>
<organism evidence="2">
    <name type="scientific">Siphoviridae sp. cttOT32</name>
    <dbReference type="NCBI Taxonomy" id="2826493"/>
    <lineage>
        <taxon>Viruses</taxon>
        <taxon>Duplodnaviria</taxon>
        <taxon>Heunggongvirae</taxon>
        <taxon>Uroviricota</taxon>
        <taxon>Caudoviricetes</taxon>
    </lineage>
</organism>
<accession>A0A8S5QME4</accession>